<gene>
    <name evidence="1" type="ORF">BV25DRAFT_1799959</name>
</gene>
<protein>
    <submittedName>
        <fullName evidence="1">Uncharacterized protein</fullName>
    </submittedName>
</protein>
<dbReference type="EMBL" id="MU277197">
    <property type="protein sequence ID" value="KAI0064773.1"/>
    <property type="molecule type" value="Genomic_DNA"/>
</dbReference>
<comment type="caution">
    <text evidence="1">The sequence shown here is derived from an EMBL/GenBank/DDBJ whole genome shotgun (WGS) entry which is preliminary data.</text>
</comment>
<evidence type="ECO:0000313" key="2">
    <source>
        <dbReference type="Proteomes" id="UP000814140"/>
    </source>
</evidence>
<keyword evidence="2" id="KW-1185">Reference proteome</keyword>
<reference evidence="1" key="2">
    <citation type="journal article" date="2022" name="New Phytol.">
        <title>Evolutionary transition to the ectomycorrhizal habit in the genomes of a hyperdiverse lineage of mushroom-forming fungi.</title>
        <authorList>
            <person name="Looney B."/>
            <person name="Miyauchi S."/>
            <person name="Morin E."/>
            <person name="Drula E."/>
            <person name="Courty P.E."/>
            <person name="Kohler A."/>
            <person name="Kuo A."/>
            <person name="LaButti K."/>
            <person name="Pangilinan J."/>
            <person name="Lipzen A."/>
            <person name="Riley R."/>
            <person name="Andreopoulos W."/>
            <person name="He G."/>
            <person name="Johnson J."/>
            <person name="Nolan M."/>
            <person name="Tritt A."/>
            <person name="Barry K.W."/>
            <person name="Grigoriev I.V."/>
            <person name="Nagy L.G."/>
            <person name="Hibbett D."/>
            <person name="Henrissat B."/>
            <person name="Matheny P.B."/>
            <person name="Labbe J."/>
            <person name="Martin F.M."/>
        </authorList>
    </citation>
    <scope>NUCLEOTIDE SEQUENCE</scope>
    <source>
        <strain evidence="1">HHB10654</strain>
    </source>
</reference>
<accession>A0ACB8T892</accession>
<dbReference type="Proteomes" id="UP000814140">
    <property type="component" value="Unassembled WGS sequence"/>
</dbReference>
<proteinExistence type="predicted"/>
<evidence type="ECO:0000313" key="1">
    <source>
        <dbReference type="EMBL" id="KAI0064773.1"/>
    </source>
</evidence>
<reference evidence="1" key="1">
    <citation type="submission" date="2021-03" db="EMBL/GenBank/DDBJ databases">
        <authorList>
            <consortium name="DOE Joint Genome Institute"/>
            <person name="Ahrendt S."/>
            <person name="Looney B.P."/>
            <person name="Miyauchi S."/>
            <person name="Morin E."/>
            <person name="Drula E."/>
            <person name="Courty P.E."/>
            <person name="Chicoki N."/>
            <person name="Fauchery L."/>
            <person name="Kohler A."/>
            <person name="Kuo A."/>
            <person name="Labutti K."/>
            <person name="Pangilinan J."/>
            <person name="Lipzen A."/>
            <person name="Riley R."/>
            <person name="Andreopoulos W."/>
            <person name="He G."/>
            <person name="Johnson J."/>
            <person name="Barry K.W."/>
            <person name="Grigoriev I.V."/>
            <person name="Nagy L."/>
            <person name="Hibbett D."/>
            <person name="Henrissat B."/>
            <person name="Matheny P.B."/>
            <person name="Labbe J."/>
            <person name="Martin F."/>
        </authorList>
    </citation>
    <scope>NUCLEOTIDE SEQUENCE</scope>
    <source>
        <strain evidence="1">HHB10654</strain>
    </source>
</reference>
<organism evidence="1 2">
    <name type="scientific">Artomyces pyxidatus</name>
    <dbReference type="NCBI Taxonomy" id="48021"/>
    <lineage>
        <taxon>Eukaryota</taxon>
        <taxon>Fungi</taxon>
        <taxon>Dikarya</taxon>
        <taxon>Basidiomycota</taxon>
        <taxon>Agaricomycotina</taxon>
        <taxon>Agaricomycetes</taxon>
        <taxon>Russulales</taxon>
        <taxon>Auriscalpiaceae</taxon>
        <taxon>Artomyces</taxon>
    </lineage>
</organism>
<name>A0ACB8T892_9AGAM</name>
<sequence length="222" mass="23396">MRVFTALTVPVAGATYAWASLYPTQPVANTVLAAGRIVTVEWMDDGKSPALGDLPHLRLELLGHGDTLITTIAPDVDPTSLSHQVWISPSLGGNSSDYYFRFAAENPQTSFYTSRFTLTGMAGSNASTAAASDGTTGAVVPLLLPNMTTAPPATSARPTSATMRSFTMSSVVGPPTSLPSGNSTGKEEKKQASSGERVDVEKLKFRLVFILWPALMGISMAL</sequence>